<organism evidence="3 4">
    <name type="scientific">Candidatus Woesebacteria bacterium GW2011_GWA1_45_8</name>
    <dbReference type="NCBI Taxonomy" id="1618559"/>
    <lineage>
        <taxon>Bacteria</taxon>
        <taxon>Candidatus Woeseibacteriota</taxon>
    </lineage>
</organism>
<protein>
    <submittedName>
        <fullName evidence="3">Uncharacterized protein</fullName>
    </submittedName>
</protein>
<evidence type="ECO:0000313" key="4">
    <source>
        <dbReference type="Proteomes" id="UP000034653"/>
    </source>
</evidence>
<evidence type="ECO:0000256" key="1">
    <source>
        <dbReference type="SAM" id="MobiDB-lite"/>
    </source>
</evidence>
<feature type="compositionally biased region" description="Low complexity" evidence="1">
    <location>
        <begin position="1"/>
        <end position="15"/>
    </location>
</feature>
<feature type="region of interest" description="Disordered" evidence="1">
    <location>
        <begin position="1"/>
        <end position="20"/>
    </location>
</feature>
<dbReference type="EMBL" id="LCLG01000002">
    <property type="protein sequence ID" value="KKU12350.1"/>
    <property type="molecule type" value="Genomic_DNA"/>
</dbReference>
<evidence type="ECO:0000313" key="3">
    <source>
        <dbReference type="EMBL" id="KKU12350.1"/>
    </source>
</evidence>
<reference evidence="3 4" key="1">
    <citation type="journal article" date="2015" name="Nature">
        <title>rRNA introns, odd ribosomes, and small enigmatic genomes across a large radiation of phyla.</title>
        <authorList>
            <person name="Brown C.T."/>
            <person name="Hug L.A."/>
            <person name="Thomas B.C."/>
            <person name="Sharon I."/>
            <person name="Castelle C.J."/>
            <person name="Singh A."/>
            <person name="Wilkins M.J."/>
            <person name="Williams K.H."/>
            <person name="Banfield J.F."/>
        </authorList>
    </citation>
    <scope>NUCLEOTIDE SEQUENCE [LARGE SCALE GENOMIC DNA]</scope>
</reference>
<dbReference type="Proteomes" id="UP000034653">
    <property type="component" value="Unassembled WGS sequence"/>
</dbReference>
<keyword evidence="2" id="KW-0472">Membrane</keyword>
<feature type="transmembrane region" description="Helical" evidence="2">
    <location>
        <begin position="60"/>
        <end position="79"/>
    </location>
</feature>
<gene>
    <name evidence="3" type="ORF">UX19_C0002G0057</name>
</gene>
<name>A0A0G1QUL7_9BACT</name>
<comment type="caution">
    <text evidence="3">The sequence shown here is derived from an EMBL/GenBank/DDBJ whole genome shotgun (WGS) entry which is preliminary data.</text>
</comment>
<evidence type="ECO:0000256" key="2">
    <source>
        <dbReference type="SAM" id="Phobius"/>
    </source>
</evidence>
<accession>A0A0G1QUL7</accession>
<dbReference type="AlphaFoldDB" id="A0A0G1QUL7"/>
<proteinExistence type="predicted"/>
<sequence length="228" mass="24679">MDKTQTKTTKAAASAPAQVRGQAPAKAVHLKKQEEVSEEVSLVEGEGKVNILKPGVLMKAAALAVINLIVVAGVVFLMGKIQTKAQAVKRLRSIQVGVVRGDAFSALKTDVEEAEAKTKQIIEYYPGSQGLIDFVGEIDKLKAEGLVTGFSFANEEPIKDRTGSLGLPVLIEIKGNWSQIDSALSRVMGLPYLLRPIRVDAQPQEEEPGLIQFKFGGFLYVDKNFSQN</sequence>
<keyword evidence="2" id="KW-1133">Transmembrane helix</keyword>
<keyword evidence="2" id="KW-0812">Transmembrane</keyword>